<dbReference type="STRING" id="442562.Rumeso_02820"/>
<protein>
    <submittedName>
        <fullName evidence="2">Uncharacterized protein</fullName>
    </submittedName>
</protein>
<reference evidence="2 3" key="1">
    <citation type="submission" date="2013-02" db="EMBL/GenBank/DDBJ databases">
        <authorList>
            <person name="Fiebig A."/>
            <person name="Goeker M."/>
            <person name="Klenk H.-P.P."/>
        </authorList>
    </citation>
    <scope>NUCLEOTIDE SEQUENCE [LARGE SCALE GENOMIC DNA]</scope>
    <source>
        <strain evidence="2 3">DSM 19309</strain>
    </source>
</reference>
<sequence length="124" mass="12959">MPKTVSAPTVALLAALLGAATTATAQAEDVTISRALAAGSLHEGALDMVAYWVEAPGGALEVTATFRDRATDDEPMRIAMPMQDGDALAFGMPGYEGALYRFARSGQEIRISVEIVPHRIAAAN</sequence>
<name>A0A017HPC7_9RHOB</name>
<dbReference type="RefSeq" id="WP_051521002.1">
    <property type="nucleotide sequence ID" value="NZ_KK088554.1"/>
</dbReference>
<dbReference type="Proteomes" id="UP000019666">
    <property type="component" value="Unassembled WGS sequence"/>
</dbReference>
<feature type="chain" id="PRO_5001496005" evidence="1">
    <location>
        <begin position="28"/>
        <end position="124"/>
    </location>
</feature>
<organism evidence="2 3">
    <name type="scientific">Rubellimicrobium mesophilum DSM 19309</name>
    <dbReference type="NCBI Taxonomy" id="442562"/>
    <lineage>
        <taxon>Bacteria</taxon>
        <taxon>Pseudomonadati</taxon>
        <taxon>Pseudomonadota</taxon>
        <taxon>Alphaproteobacteria</taxon>
        <taxon>Rhodobacterales</taxon>
        <taxon>Roseobacteraceae</taxon>
        <taxon>Rubellimicrobium</taxon>
    </lineage>
</organism>
<gene>
    <name evidence="2" type="ORF">Rumeso_02820</name>
</gene>
<keyword evidence="1" id="KW-0732">Signal</keyword>
<keyword evidence="3" id="KW-1185">Reference proteome</keyword>
<dbReference type="OrthoDB" id="7859688at2"/>
<comment type="caution">
    <text evidence="2">The sequence shown here is derived from an EMBL/GenBank/DDBJ whole genome shotgun (WGS) entry which is preliminary data.</text>
</comment>
<dbReference type="AlphaFoldDB" id="A0A017HPC7"/>
<evidence type="ECO:0000313" key="3">
    <source>
        <dbReference type="Proteomes" id="UP000019666"/>
    </source>
</evidence>
<evidence type="ECO:0000313" key="2">
    <source>
        <dbReference type="EMBL" id="EYD75604.1"/>
    </source>
</evidence>
<proteinExistence type="predicted"/>
<feature type="signal peptide" evidence="1">
    <location>
        <begin position="1"/>
        <end position="27"/>
    </location>
</feature>
<evidence type="ECO:0000256" key="1">
    <source>
        <dbReference type="SAM" id="SignalP"/>
    </source>
</evidence>
<accession>A0A017HPC7</accession>
<dbReference type="EMBL" id="AOSK01000070">
    <property type="protein sequence ID" value="EYD75604.1"/>
    <property type="molecule type" value="Genomic_DNA"/>
</dbReference>
<dbReference type="HOGENOM" id="CLU_163388_0_0_5"/>